<keyword evidence="15" id="KW-1185">Reference proteome</keyword>
<evidence type="ECO:0000256" key="13">
    <source>
        <dbReference type="HAMAP-Rule" id="MF_00113"/>
    </source>
</evidence>
<keyword evidence="14" id="KW-0328">Glycosyltransferase</keyword>
<dbReference type="GO" id="GO:0005737">
    <property type="term" value="C:cytoplasm"/>
    <property type="evidence" value="ECO:0007669"/>
    <property type="project" value="UniProtKB-SubCell"/>
</dbReference>
<reference evidence="14 15" key="2">
    <citation type="submission" date="2020-06" db="EMBL/GenBank/DDBJ databases">
        <title>Polyphasic characterization of a Rahnella strain isolated from tree sap.</title>
        <authorList>
            <person name="Kim I.S."/>
        </authorList>
    </citation>
    <scope>NUCLEOTIDE SEQUENCE [LARGE SCALE GENOMIC DNA]</scope>
    <source>
        <strain evidence="14 15">SAP-1</strain>
    </source>
</reference>
<dbReference type="Gene3D" id="3.40.1780.10">
    <property type="entry name" value="QueA-like"/>
    <property type="match status" value="1"/>
</dbReference>
<keyword evidence="14" id="KW-0413">Isomerase</keyword>
<comment type="caution">
    <text evidence="14">The sequence shown here is derived from an EMBL/GenBank/DDBJ whole genome shotgun (WGS) entry which is preliminary data.</text>
</comment>
<dbReference type="GO" id="GO:0008616">
    <property type="term" value="P:tRNA queuosine(34) biosynthetic process"/>
    <property type="evidence" value="ECO:0007669"/>
    <property type="project" value="UniProtKB-UniRule"/>
</dbReference>
<proteinExistence type="inferred from homology"/>
<evidence type="ECO:0000313" key="15">
    <source>
        <dbReference type="Proteomes" id="UP000585363"/>
    </source>
</evidence>
<evidence type="ECO:0000256" key="6">
    <source>
        <dbReference type="ARBA" id="ARBA00022691"/>
    </source>
</evidence>
<evidence type="ECO:0000256" key="4">
    <source>
        <dbReference type="ARBA" id="ARBA00022490"/>
    </source>
</evidence>
<dbReference type="EMBL" id="JAADJU010000002">
    <property type="protein sequence ID" value="NMP26084.1"/>
    <property type="molecule type" value="Genomic_DNA"/>
</dbReference>
<accession>A0A848MIC1</accession>
<dbReference type="SUPFAM" id="SSF111337">
    <property type="entry name" value="QueA-like"/>
    <property type="match status" value="1"/>
</dbReference>
<protein>
    <recommendedName>
        <fullName evidence="11 13">S-adenosylmethionine:tRNA ribosyltransferase-isomerase</fullName>
        <ecNumber evidence="10 13">2.4.99.17</ecNumber>
    </recommendedName>
    <alternativeName>
        <fullName evidence="12 13">Queuosine biosynthesis protein QueA</fullName>
    </alternativeName>
</protein>
<comment type="pathway">
    <text evidence="2 13">tRNA modification; tRNA-queuosine biosynthesis.</text>
</comment>
<evidence type="ECO:0000256" key="7">
    <source>
        <dbReference type="ARBA" id="ARBA00022785"/>
    </source>
</evidence>
<sequence length="356" mass="39412">MRVADFSFELPESLIARYPQTQRSGCRLLSLDGPTGELTHGIFTDVLDKLNPGDLLVFNNTRVIPARVFGRKVSGGKIEVLVERVLDPHRVLAHVRASKSPKPGAELLLGDAEDVRATMVARHDTLFELQFDDERDVFTLLDKIGHMPLPPYIDRPDEEADRELYQTVYSERLGAVAAPTAGLHFDRPLMDALQAKGVELAFVTLHVGAGTFQPVRVDTIEEHIMHAEYAEVPQSVVDAVIACKARGNRVVAVGTTSVRSLESAAQACENGLIAPFFGDTRIFIYPGYEYQVIDVLITNFHLPESTLIMLVSAFAGYKNTLNAYHQAVAEAYRFFSYGDAMFINRNPLAPREVVGQ</sequence>
<comment type="function">
    <text evidence="13">Transfers and isomerizes the ribose moiety from AdoMet to the 7-aminomethyl group of 7-deazaguanine (preQ1-tRNA) to give epoxyqueuosine (oQ-tRNA).</text>
</comment>
<evidence type="ECO:0000256" key="9">
    <source>
        <dbReference type="ARBA" id="ARBA00061210"/>
    </source>
</evidence>
<dbReference type="Gene3D" id="2.40.10.240">
    <property type="entry name" value="QueA-like"/>
    <property type="match status" value="1"/>
</dbReference>
<dbReference type="AlphaFoldDB" id="A0A848MIC1"/>
<keyword evidence="6 13" id="KW-0949">S-adenosyl-L-methionine</keyword>
<evidence type="ECO:0000256" key="1">
    <source>
        <dbReference type="ARBA" id="ARBA00004496"/>
    </source>
</evidence>
<dbReference type="EC" id="2.4.99.17" evidence="10 13"/>
<evidence type="ECO:0000256" key="11">
    <source>
        <dbReference type="ARBA" id="ARBA00069325"/>
    </source>
</evidence>
<evidence type="ECO:0000256" key="12">
    <source>
        <dbReference type="ARBA" id="ARBA00076160"/>
    </source>
</evidence>
<comment type="subunit">
    <text evidence="3 13">Monomer.</text>
</comment>
<keyword evidence="4 13" id="KW-0963">Cytoplasm</keyword>
<evidence type="ECO:0000256" key="10">
    <source>
        <dbReference type="ARBA" id="ARBA00066503"/>
    </source>
</evidence>
<organism evidence="14 15">
    <name type="scientific">Rouxiella aceris</name>
    <dbReference type="NCBI Taxonomy" id="2703884"/>
    <lineage>
        <taxon>Bacteria</taxon>
        <taxon>Pseudomonadati</taxon>
        <taxon>Pseudomonadota</taxon>
        <taxon>Gammaproteobacteria</taxon>
        <taxon>Enterobacterales</taxon>
        <taxon>Yersiniaceae</taxon>
        <taxon>Rouxiella</taxon>
    </lineage>
</organism>
<dbReference type="PANTHER" id="PTHR30307:SF0">
    <property type="entry name" value="S-ADENOSYLMETHIONINE:TRNA RIBOSYLTRANSFERASE-ISOMERASE"/>
    <property type="match status" value="1"/>
</dbReference>
<dbReference type="NCBIfam" id="NF001140">
    <property type="entry name" value="PRK00147.1"/>
    <property type="match status" value="1"/>
</dbReference>
<dbReference type="UniPathway" id="UPA00392"/>
<evidence type="ECO:0000256" key="5">
    <source>
        <dbReference type="ARBA" id="ARBA00022679"/>
    </source>
</evidence>
<keyword evidence="5 13" id="KW-0808">Transferase</keyword>
<dbReference type="Pfam" id="PF02547">
    <property type="entry name" value="Queuosine_synth"/>
    <property type="match status" value="1"/>
</dbReference>
<dbReference type="InterPro" id="IPR003699">
    <property type="entry name" value="QueA"/>
</dbReference>
<evidence type="ECO:0000313" key="14">
    <source>
        <dbReference type="EMBL" id="NMP26084.1"/>
    </source>
</evidence>
<dbReference type="FunFam" id="2.40.10.240:FF:000001">
    <property type="entry name" value="S-adenosylmethionine:tRNA ribosyltransferase-isomerase"/>
    <property type="match status" value="1"/>
</dbReference>
<dbReference type="HAMAP" id="MF_00113">
    <property type="entry name" value="QueA"/>
    <property type="match status" value="1"/>
</dbReference>
<evidence type="ECO:0000256" key="2">
    <source>
        <dbReference type="ARBA" id="ARBA00004691"/>
    </source>
</evidence>
<evidence type="ECO:0000256" key="3">
    <source>
        <dbReference type="ARBA" id="ARBA00011245"/>
    </source>
</evidence>
<dbReference type="PANTHER" id="PTHR30307">
    <property type="entry name" value="S-ADENOSYLMETHIONINE:TRNA RIBOSYLTRANSFERASE-ISOMERASE"/>
    <property type="match status" value="1"/>
</dbReference>
<dbReference type="NCBIfam" id="TIGR00113">
    <property type="entry name" value="queA"/>
    <property type="match status" value="1"/>
</dbReference>
<dbReference type="InterPro" id="IPR042119">
    <property type="entry name" value="QueA_dom2"/>
</dbReference>
<keyword evidence="7 13" id="KW-0671">Queuosine biosynthesis</keyword>
<dbReference type="InterPro" id="IPR042118">
    <property type="entry name" value="QueA_dom1"/>
</dbReference>
<dbReference type="RefSeq" id="WP_169401785.1">
    <property type="nucleotide sequence ID" value="NZ_JAADJU010000002.1"/>
</dbReference>
<comment type="similarity">
    <text evidence="9 13">Belongs to the QueA family.</text>
</comment>
<dbReference type="GO" id="GO:0051075">
    <property type="term" value="F:S-adenosylmethionine:tRNA ribosyltransferase-isomerase activity"/>
    <property type="evidence" value="ECO:0007669"/>
    <property type="project" value="UniProtKB-EC"/>
</dbReference>
<gene>
    <name evidence="13 14" type="primary">queA</name>
    <name evidence="14" type="ORF">GW590_04255</name>
</gene>
<dbReference type="FunFam" id="3.40.1780.10:FF:000001">
    <property type="entry name" value="S-adenosylmethionine:tRNA ribosyltransferase-isomerase"/>
    <property type="match status" value="1"/>
</dbReference>
<evidence type="ECO:0000256" key="8">
    <source>
        <dbReference type="ARBA" id="ARBA00052751"/>
    </source>
</evidence>
<comment type="subcellular location">
    <subcellularLocation>
        <location evidence="1 13">Cytoplasm</location>
    </subcellularLocation>
</comment>
<dbReference type="Proteomes" id="UP000585363">
    <property type="component" value="Unassembled WGS sequence"/>
</dbReference>
<comment type="catalytic activity">
    <reaction evidence="8 13">
        <text>7-aminomethyl-7-carbaguanosine(34) in tRNA + S-adenosyl-L-methionine = epoxyqueuosine(34) in tRNA + adenine + L-methionine + 2 H(+)</text>
        <dbReference type="Rhea" id="RHEA:32155"/>
        <dbReference type="Rhea" id="RHEA-COMP:10342"/>
        <dbReference type="Rhea" id="RHEA-COMP:18582"/>
        <dbReference type="ChEBI" id="CHEBI:15378"/>
        <dbReference type="ChEBI" id="CHEBI:16708"/>
        <dbReference type="ChEBI" id="CHEBI:57844"/>
        <dbReference type="ChEBI" id="CHEBI:59789"/>
        <dbReference type="ChEBI" id="CHEBI:82833"/>
        <dbReference type="ChEBI" id="CHEBI:194443"/>
        <dbReference type="EC" id="2.4.99.17"/>
    </reaction>
</comment>
<dbReference type="InterPro" id="IPR036100">
    <property type="entry name" value="QueA_sf"/>
</dbReference>
<name>A0A848MIC1_9GAMM</name>
<reference evidence="14 15" key="1">
    <citation type="submission" date="2020-01" db="EMBL/GenBank/DDBJ databases">
        <authorList>
            <person name="Lee S.D."/>
        </authorList>
    </citation>
    <scope>NUCLEOTIDE SEQUENCE [LARGE SCALE GENOMIC DNA]</scope>
    <source>
        <strain evidence="14 15">SAP-1</strain>
    </source>
</reference>